<sequence>MKRSLTKKERLARPKDIQRLFLEGRKVRVKGAGLTFIENGRDYCRILFVVPRSIKSKVERNRLKRVARECVRLQKDLLPPGYDLALILFPGDYLYEARMEQFRSLLKAAELVGEMDRIS</sequence>
<dbReference type="GO" id="GO:0004526">
    <property type="term" value="F:ribonuclease P activity"/>
    <property type="evidence" value="ECO:0007669"/>
    <property type="project" value="UniProtKB-UniRule"/>
</dbReference>
<evidence type="ECO:0000256" key="6">
    <source>
        <dbReference type="HAMAP-Rule" id="MF_00227"/>
    </source>
</evidence>
<dbReference type="EC" id="3.1.26.5" evidence="6 7"/>
<dbReference type="PANTHER" id="PTHR33992">
    <property type="entry name" value="RIBONUCLEASE P PROTEIN COMPONENT"/>
    <property type="match status" value="1"/>
</dbReference>
<gene>
    <name evidence="6" type="primary">rnpA</name>
    <name evidence="8" type="ordered locus">Spith_0006</name>
</gene>
<comment type="function">
    <text evidence="6">RNaseP catalyzes the removal of the 5'-leader sequence from pre-tRNA to produce the mature 5'-terminus. It can also cleave other RNA substrates such as 4.5S RNA. The protein component plays an auxiliary but essential role in vivo by binding to the 5'-leader sequence and broadening the substrate specificity of the ribozyme.</text>
</comment>
<proteinExistence type="inferred from homology"/>
<evidence type="ECO:0000256" key="7">
    <source>
        <dbReference type="NCBIfam" id="TIGR00188"/>
    </source>
</evidence>
<dbReference type="SUPFAM" id="SSF54211">
    <property type="entry name" value="Ribosomal protein S5 domain 2-like"/>
    <property type="match status" value="1"/>
</dbReference>
<organism evidence="8 9">
    <name type="scientific">Winmispira thermophila (strain ATCC 700085 / DSM 6578 / Z-1203)</name>
    <name type="common">Spirochaeta thermophila</name>
    <dbReference type="NCBI Taxonomy" id="869211"/>
    <lineage>
        <taxon>Bacteria</taxon>
        <taxon>Pseudomonadati</taxon>
        <taxon>Spirochaetota</taxon>
        <taxon>Spirochaetia</taxon>
        <taxon>Winmispirales</taxon>
        <taxon>Winmispiraceae</taxon>
        <taxon>Winmispira</taxon>
    </lineage>
</organism>
<comment type="subunit">
    <text evidence="6">Consists of a catalytic RNA component (M1 or rnpB) and a protein subunit.</text>
</comment>
<dbReference type="GO" id="GO:0030677">
    <property type="term" value="C:ribonuclease P complex"/>
    <property type="evidence" value="ECO:0007669"/>
    <property type="project" value="TreeGrafter"/>
</dbReference>
<dbReference type="Pfam" id="PF00825">
    <property type="entry name" value="Ribonuclease_P"/>
    <property type="match status" value="1"/>
</dbReference>
<dbReference type="Gene3D" id="3.30.230.10">
    <property type="match status" value="1"/>
</dbReference>
<dbReference type="InterPro" id="IPR020568">
    <property type="entry name" value="Ribosomal_Su5_D2-typ_SF"/>
</dbReference>
<dbReference type="HAMAP" id="MF_00227">
    <property type="entry name" value="RNase_P"/>
    <property type="match status" value="1"/>
</dbReference>
<dbReference type="HOGENOM" id="CLU_117179_9_4_12"/>
<keyword evidence="5 6" id="KW-0694">RNA-binding</keyword>
<keyword evidence="3 6" id="KW-0255">Endonuclease</keyword>
<name>G0GAZ1_WINT7</name>
<dbReference type="Proteomes" id="UP000007254">
    <property type="component" value="Chromosome"/>
</dbReference>
<dbReference type="RefSeq" id="WP_014623702.1">
    <property type="nucleotide sequence ID" value="NC_017583.1"/>
</dbReference>
<keyword evidence="9" id="KW-1185">Reference proteome</keyword>
<dbReference type="STRING" id="869211.Spith_0006"/>
<evidence type="ECO:0000256" key="2">
    <source>
        <dbReference type="ARBA" id="ARBA00022722"/>
    </source>
</evidence>
<keyword evidence="2 6" id="KW-0540">Nuclease</keyword>
<reference evidence="8 9" key="1">
    <citation type="submission" date="2011-06" db="EMBL/GenBank/DDBJ databases">
        <title>The complete genome of Spirochaeta thermophila DSM 6578.</title>
        <authorList>
            <consortium name="US DOE Joint Genome Institute (JGI-PGF)"/>
            <person name="Lucas S."/>
            <person name="Lapidus A."/>
            <person name="Bruce D."/>
            <person name="Goodwin L."/>
            <person name="Pitluck S."/>
            <person name="Peters L."/>
            <person name="Kyrpides N."/>
            <person name="Mavromatis K."/>
            <person name="Ivanova N."/>
            <person name="Mikailova N."/>
            <person name="Pagani I."/>
            <person name="Chertkov O."/>
            <person name="Detter J.C."/>
            <person name="Tapia R."/>
            <person name="Han C."/>
            <person name="Land M."/>
            <person name="Hauser L."/>
            <person name="Markowitz V."/>
            <person name="Cheng J.-F."/>
            <person name="Hugenholtz P."/>
            <person name="Woyke T."/>
            <person name="Wu D."/>
            <person name="Spring S."/>
            <person name="Merkhoffer B."/>
            <person name="Schneider S."/>
            <person name="Klenk H.-P."/>
            <person name="Eisen J.A."/>
        </authorList>
    </citation>
    <scope>NUCLEOTIDE SEQUENCE [LARGE SCALE GENOMIC DNA]</scope>
    <source>
        <strain evidence="9">ATCC 700085 / DSM 6578 / Z-1203</strain>
    </source>
</reference>
<dbReference type="NCBIfam" id="TIGR00188">
    <property type="entry name" value="rnpA"/>
    <property type="match status" value="1"/>
</dbReference>
<keyword evidence="1 6" id="KW-0819">tRNA processing</keyword>
<dbReference type="EMBL" id="CP002903">
    <property type="protein sequence ID" value="AEJ60293.1"/>
    <property type="molecule type" value="Genomic_DNA"/>
</dbReference>
<keyword evidence="4 6" id="KW-0378">Hydrolase</keyword>
<evidence type="ECO:0000256" key="1">
    <source>
        <dbReference type="ARBA" id="ARBA00022694"/>
    </source>
</evidence>
<comment type="catalytic activity">
    <reaction evidence="6">
        <text>Endonucleolytic cleavage of RNA, removing 5'-extranucleotides from tRNA precursor.</text>
        <dbReference type="EC" id="3.1.26.5"/>
    </reaction>
</comment>
<accession>G0GAZ1</accession>
<dbReference type="OrthoDB" id="9810867at2"/>
<evidence type="ECO:0000313" key="9">
    <source>
        <dbReference type="Proteomes" id="UP000007254"/>
    </source>
</evidence>
<dbReference type="InterPro" id="IPR014721">
    <property type="entry name" value="Ribsml_uS5_D2-typ_fold_subgr"/>
</dbReference>
<dbReference type="GO" id="GO:0042781">
    <property type="term" value="F:3'-tRNA processing endoribonuclease activity"/>
    <property type="evidence" value="ECO:0007669"/>
    <property type="project" value="TreeGrafter"/>
</dbReference>
<dbReference type="InterPro" id="IPR000100">
    <property type="entry name" value="RNase_P"/>
</dbReference>
<dbReference type="GO" id="GO:0000049">
    <property type="term" value="F:tRNA binding"/>
    <property type="evidence" value="ECO:0007669"/>
    <property type="project" value="UniProtKB-UniRule"/>
</dbReference>
<comment type="similarity">
    <text evidence="6">Belongs to the RnpA family.</text>
</comment>
<dbReference type="KEGG" id="stq:Spith_0006"/>
<dbReference type="AlphaFoldDB" id="G0GAZ1"/>
<dbReference type="PANTHER" id="PTHR33992:SF1">
    <property type="entry name" value="RIBONUCLEASE P PROTEIN COMPONENT"/>
    <property type="match status" value="1"/>
</dbReference>
<evidence type="ECO:0000313" key="8">
    <source>
        <dbReference type="EMBL" id="AEJ60293.1"/>
    </source>
</evidence>
<protein>
    <recommendedName>
        <fullName evidence="6 7">Ribonuclease P protein component</fullName>
        <shortName evidence="6">RNase P protein</shortName>
        <shortName evidence="6">RNaseP protein</shortName>
        <ecNumber evidence="6 7">3.1.26.5</ecNumber>
    </recommendedName>
    <alternativeName>
        <fullName evidence="6">Protein C5</fullName>
    </alternativeName>
</protein>
<evidence type="ECO:0000256" key="3">
    <source>
        <dbReference type="ARBA" id="ARBA00022759"/>
    </source>
</evidence>
<evidence type="ECO:0000256" key="4">
    <source>
        <dbReference type="ARBA" id="ARBA00022801"/>
    </source>
</evidence>
<dbReference type="GO" id="GO:0001682">
    <property type="term" value="P:tRNA 5'-leader removal"/>
    <property type="evidence" value="ECO:0007669"/>
    <property type="project" value="UniProtKB-UniRule"/>
</dbReference>
<evidence type="ECO:0000256" key="5">
    <source>
        <dbReference type="ARBA" id="ARBA00022884"/>
    </source>
</evidence>